<keyword evidence="5 9" id="KW-0732">Signal</keyword>
<keyword evidence="2" id="KW-0813">Transport</keyword>
<organism evidence="11 12">
    <name type="scientific">Chitinophaga skermanii</name>
    <dbReference type="NCBI Taxonomy" id="331697"/>
    <lineage>
        <taxon>Bacteria</taxon>
        <taxon>Pseudomonadati</taxon>
        <taxon>Bacteroidota</taxon>
        <taxon>Chitinophagia</taxon>
        <taxon>Chitinophagales</taxon>
        <taxon>Chitinophagaceae</taxon>
        <taxon>Chitinophaga</taxon>
    </lineage>
</organism>
<keyword evidence="6" id="KW-0472">Membrane</keyword>
<dbReference type="Gene3D" id="2.40.170.20">
    <property type="entry name" value="TonB-dependent receptor, beta-barrel domain"/>
    <property type="match status" value="1"/>
</dbReference>
<feature type="region of interest" description="Disordered" evidence="8">
    <location>
        <begin position="274"/>
        <end position="294"/>
    </location>
</feature>
<protein>
    <submittedName>
        <fullName evidence="11">Outer membrane receptor protein involved in Fe transport</fullName>
    </submittedName>
</protein>
<dbReference type="GO" id="GO:0009279">
    <property type="term" value="C:cell outer membrane"/>
    <property type="evidence" value="ECO:0007669"/>
    <property type="project" value="UniProtKB-SubCell"/>
</dbReference>
<dbReference type="PANTHER" id="PTHR30069">
    <property type="entry name" value="TONB-DEPENDENT OUTER MEMBRANE RECEPTOR"/>
    <property type="match status" value="1"/>
</dbReference>
<dbReference type="GO" id="GO:0015344">
    <property type="term" value="F:siderophore uptake transmembrane transporter activity"/>
    <property type="evidence" value="ECO:0007669"/>
    <property type="project" value="TreeGrafter"/>
</dbReference>
<evidence type="ECO:0000256" key="7">
    <source>
        <dbReference type="ARBA" id="ARBA00023237"/>
    </source>
</evidence>
<dbReference type="InterPro" id="IPR037066">
    <property type="entry name" value="Plug_dom_sf"/>
</dbReference>
<evidence type="ECO:0000256" key="3">
    <source>
        <dbReference type="ARBA" id="ARBA00022452"/>
    </source>
</evidence>
<dbReference type="EMBL" id="QLLL01000003">
    <property type="protein sequence ID" value="RAJ06578.1"/>
    <property type="molecule type" value="Genomic_DNA"/>
</dbReference>
<dbReference type="AlphaFoldDB" id="A0A327QRC0"/>
<dbReference type="SUPFAM" id="SSF56935">
    <property type="entry name" value="Porins"/>
    <property type="match status" value="1"/>
</dbReference>
<dbReference type="Pfam" id="PF14905">
    <property type="entry name" value="OMP_b-brl_3"/>
    <property type="match status" value="1"/>
</dbReference>
<feature type="domain" description="Outer membrane protein beta-barrel" evidence="10">
    <location>
        <begin position="385"/>
        <end position="795"/>
    </location>
</feature>
<sequence length="820" mass="90630">MKGILCATLLVLCTLAGFGQANNTRIWGKIVDGVTKAAVPYATVTVKDKATQKIVNGAIADEKGAFEVKNIPFGTYEINVDFMGYKKEIVTNVVVSATVKAVNLNNIFMHSSQQQLQSVTITGKAPIVENKIDKIVYNAQNDITAQGGVAIDVLKKVPQVTVDADGNVELQGNSNVRFLINGKPSSIFGNSLADALAAIPASQIKSIEAITNPGAKYDAQGTGGIINIILKDNRLQGVNGSVNLSAGTRLENGSVNLNMRKGDFGMNAYFSGNAQLTSRTPSKNDRTTTNPNDQTATRLVQDGYSNMQRSGYQGGLGFDWSMTKHDNINGNIGYNSFGSNNEGITKQLQSLYDAKGDLLSEQGSERNSRSKFRMQSLDWNLNYKKTFEKKDQELNVIYSASYGTPFSNYAQQQTYNNAANPYIGSRSENPGIDLEHNISIDYTQPIGEKFVLETGVKTILQSINSEADVFTLNTTSNDYVLDNTQSYNIHYKRNIYAGYVSGAFNLFNFLDVKAGARFEHTDTKIDFPNTSIPAYNSLVPSIVFAYKINETQGVKLAYSRRIERPDYREINPFVNMRDPYNFSTGNPLLKPEIGNNMELGYNRSFNKGGNVYVGVFARFNQDDMKDYTNFYATYTVGDSTYHDVSVSTRLNIGEERRVGLTLSGNVPIGKLNLRSNVFVSSRRSVNILEASQVTTGIDTRFNMNASYQLPKDLIFEAFGFYRAASQNVQGRQPQYLSYTFGMRKQFWDKKASIGLTATNPFTPYYKQTSTVRTTNYVAINTREVPYNSFGISFSYKFGKLEFKKGHEDSGFGNGGGMGGE</sequence>
<dbReference type="Gene3D" id="2.170.130.10">
    <property type="entry name" value="TonB-dependent receptor, plug domain"/>
    <property type="match status" value="1"/>
</dbReference>
<evidence type="ECO:0000256" key="4">
    <source>
        <dbReference type="ARBA" id="ARBA00022692"/>
    </source>
</evidence>
<accession>A0A327QRC0</accession>
<dbReference type="RefSeq" id="WP_111597187.1">
    <property type="nucleotide sequence ID" value="NZ_QLLL01000003.1"/>
</dbReference>
<keyword evidence="3" id="KW-1134">Transmembrane beta strand</keyword>
<dbReference type="Proteomes" id="UP000249547">
    <property type="component" value="Unassembled WGS sequence"/>
</dbReference>
<evidence type="ECO:0000256" key="5">
    <source>
        <dbReference type="ARBA" id="ARBA00022729"/>
    </source>
</evidence>
<evidence type="ECO:0000256" key="1">
    <source>
        <dbReference type="ARBA" id="ARBA00004571"/>
    </source>
</evidence>
<feature type="chain" id="PRO_5016389913" evidence="9">
    <location>
        <begin position="22"/>
        <end position="820"/>
    </location>
</feature>
<dbReference type="InterPro" id="IPR039426">
    <property type="entry name" value="TonB-dep_rcpt-like"/>
</dbReference>
<keyword evidence="7" id="KW-0998">Cell outer membrane</keyword>
<keyword evidence="12" id="KW-1185">Reference proteome</keyword>
<dbReference type="InterPro" id="IPR008969">
    <property type="entry name" value="CarboxyPept-like_regulatory"/>
</dbReference>
<evidence type="ECO:0000313" key="11">
    <source>
        <dbReference type="EMBL" id="RAJ06578.1"/>
    </source>
</evidence>
<dbReference type="GO" id="GO:0044718">
    <property type="term" value="P:siderophore transmembrane transport"/>
    <property type="evidence" value="ECO:0007669"/>
    <property type="project" value="TreeGrafter"/>
</dbReference>
<evidence type="ECO:0000256" key="8">
    <source>
        <dbReference type="SAM" id="MobiDB-lite"/>
    </source>
</evidence>
<dbReference type="InterPro" id="IPR041700">
    <property type="entry name" value="OMP_b-brl_3"/>
</dbReference>
<dbReference type="PANTHER" id="PTHR30069:SF29">
    <property type="entry name" value="HEMOGLOBIN AND HEMOGLOBIN-HAPTOGLOBIN-BINDING PROTEIN 1-RELATED"/>
    <property type="match status" value="1"/>
</dbReference>
<evidence type="ECO:0000256" key="2">
    <source>
        <dbReference type="ARBA" id="ARBA00022448"/>
    </source>
</evidence>
<evidence type="ECO:0000256" key="9">
    <source>
        <dbReference type="SAM" id="SignalP"/>
    </source>
</evidence>
<dbReference type="SUPFAM" id="SSF49464">
    <property type="entry name" value="Carboxypeptidase regulatory domain-like"/>
    <property type="match status" value="1"/>
</dbReference>
<feature type="signal peptide" evidence="9">
    <location>
        <begin position="1"/>
        <end position="21"/>
    </location>
</feature>
<dbReference type="Pfam" id="PF13715">
    <property type="entry name" value="CarbopepD_reg_2"/>
    <property type="match status" value="1"/>
</dbReference>
<comment type="subcellular location">
    <subcellularLocation>
        <location evidence="1">Cell outer membrane</location>
        <topology evidence="1">Multi-pass membrane protein</topology>
    </subcellularLocation>
</comment>
<dbReference type="Gene3D" id="2.60.40.1120">
    <property type="entry name" value="Carboxypeptidase-like, regulatory domain"/>
    <property type="match status" value="1"/>
</dbReference>
<name>A0A327QRC0_9BACT</name>
<gene>
    <name evidence="11" type="ORF">LX64_01705</name>
</gene>
<reference evidence="11 12" key="1">
    <citation type="submission" date="2018-06" db="EMBL/GenBank/DDBJ databases">
        <title>Genomic Encyclopedia of Archaeal and Bacterial Type Strains, Phase II (KMG-II): from individual species to whole genera.</title>
        <authorList>
            <person name="Goeker M."/>
        </authorList>
    </citation>
    <scope>NUCLEOTIDE SEQUENCE [LARGE SCALE GENOMIC DNA]</scope>
    <source>
        <strain evidence="11 12">DSM 23857</strain>
    </source>
</reference>
<evidence type="ECO:0000259" key="10">
    <source>
        <dbReference type="Pfam" id="PF14905"/>
    </source>
</evidence>
<proteinExistence type="predicted"/>
<dbReference type="InterPro" id="IPR036942">
    <property type="entry name" value="Beta-barrel_TonB_sf"/>
</dbReference>
<keyword evidence="11" id="KW-0675">Receptor</keyword>
<dbReference type="OrthoDB" id="905812at2"/>
<evidence type="ECO:0000256" key="6">
    <source>
        <dbReference type="ARBA" id="ARBA00023136"/>
    </source>
</evidence>
<keyword evidence="4" id="KW-0812">Transmembrane</keyword>
<evidence type="ECO:0000313" key="12">
    <source>
        <dbReference type="Proteomes" id="UP000249547"/>
    </source>
</evidence>
<comment type="caution">
    <text evidence="11">The sequence shown here is derived from an EMBL/GenBank/DDBJ whole genome shotgun (WGS) entry which is preliminary data.</text>
</comment>